<reference evidence="2 3" key="1">
    <citation type="submission" date="2022-01" db="EMBL/GenBank/DDBJ databases">
        <title>Draft genome sequence of Sabulilitoribacter multivorans KCTC 32326.</title>
        <authorList>
            <person name="Oh J.-S."/>
        </authorList>
    </citation>
    <scope>NUCLEOTIDE SEQUENCE [LARGE SCALE GENOMIC DNA]</scope>
    <source>
        <strain evidence="2 3">M-M16</strain>
    </source>
</reference>
<organism evidence="2 3">
    <name type="scientific">Flaviramulus multivorans</name>
    <dbReference type="NCBI Taxonomy" id="1304750"/>
    <lineage>
        <taxon>Bacteria</taxon>
        <taxon>Pseudomonadati</taxon>
        <taxon>Bacteroidota</taxon>
        <taxon>Flavobacteriia</taxon>
        <taxon>Flavobacteriales</taxon>
        <taxon>Flavobacteriaceae</taxon>
        <taxon>Flaviramulus</taxon>
    </lineage>
</organism>
<dbReference type="Gene3D" id="3.40.50.1110">
    <property type="entry name" value="SGNH hydrolase"/>
    <property type="match status" value="1"/>
</dbReference>
<accession>A0ABS9IJQ0</accession>
<feature type="transmembrane region" description="Helical" evidence="1">
    <location>
        <begin position="9"/>
        <end position="27"/>
    </location>
</feature>
<keyword evidence="1" id="KW-0812">Transmembrane</keyword>
<evidence type="ECO:0008006" key="4">
    <source>
        <dbReference type="Google" id="ProtNLM"/>
    </source>
</evidence>
<evidence type="ECO:0000313" key="3">
    <source>
        <dbReference type="Proteomes" id="UP001200022"/>
    </source>
</evidence>
<keyword evidence="1" id="KW-1133">Transmembrane helix</keyword>
<name>A0ABS9IJQ0_9FLAO</name>
<protein>
    <recommendedName>
        <fullName evidence="4">SGNH/GDSL hydrolase family protein</fullName>
    </recommendedName>
</protein>
<dbReference type="InterPro" id="IPR036514">
    <property type="entry name" value="SGNH_hydro_sf"/>
</dbReference>
<proteinExistence type="predicted"/>
<comment type="caution">
    <text evidence="2">The sequence shown here is derived from an EMBL/GenBank/DDBJ whole genome shotgun (WGS) entry which is preliminary data.</text>
</comment>
<evidence type="ECO:0000313" key="2">
    <source>
        <dbReference type="EMBL" id="MCF7560810.1"/>
    </source>
</evidence>
<gene>
    <name evidence="2" type="ORF">L3X39_09180</name>
</gene>
<keyword evidence="3" id="KW-1185">Reference proteome</keyword>
<sequence>MKKLFFKSCLYVVLILITLEIIVRIFHLSKDNPSRFVDEFNVEKWVPNQEGYSVTGNRRQNFSKFYINNSGYNSYREFAPTLNKKELALVGDSFIEGFHQNYYNSIGKKIENKLQDFEVYEYGYAGYDFADQLHLIHAYKETFDKIDYVVLGLKFENDLMRSEYNVVTDRMHLESPLYRNARKIKLLVYTQNIGVLEPLWKLAGRIASIGKKANSNEEKEVTEAEIQYQQNIYVDNFKSLIDKYGFDKTRFILLLNVDVTPQHFLDYLNKNNFEYIDFGNALKQSKKPTTLIYDRHWNNHGREIIANLIAEHIKKSN</sequence>
<dbReference type="Proteomes" id="UP001200022">
    <property type="component" value="Unassembled WGS sequence"/>
</dbReference>
<keyword evidence="1" id="KW-0472">Membrane</keyword>
<dbReference type="SUPFAM" id="SSF52266">
    <property type="entry name" value="SGNH hydrolase"/>
    <property type="match status" value="1"/>
</dbReference>
<evidence type="ECO:0000256" key="1">
    <source>
        <dbReference type="SAM" id="Phobius"/>
    </source>
</evidence>
<dbReference type="EMBL" id="JAKKDV010000003">
    <property type="protein sequence ID" value="MCF7560810.1"/>
    <property type="molecule type" value="Genomic_DNA"/>
</dbReference>
<dbReference type="RefSeq" id="WP_237231489.1">
    <property type="nucleotide sequence ID" value="NZ_JAKKDV010000003.1"/>
</dbReference>